<proteinExistence type="predicted"/>
<dbReference type="RefSeq" id="XP_013905016.1">
    <property type="nucleotide sequence ID" value="XM_014049562.1"/>
</dbReference>
<dbReference type="GeneID" id="25734848"/>
<protein>
    <submittedName>
        <fullName evidence="1">Uncharacterized protein</fullName>
    </submittedName>
</protein>
<name>A0A0D2N0B3_9CHLO</name>
<dbReference type="AlphaFoldDB" id="A0A0D2N0B3"/>
<organism evidence="1 2">
    <name type="scientific">Monoraphidium neglectum</name>
    <dbReference type="NCBI Taxonomy" id="145388"/>
    <lineage>
        <taxon>Eukaryota</taxon>
        <taxon>Viridiplantae</taxon>
        <taxon>Chlorophyta</taxon>
        <taxon>core chlorophytes</taxon>
        <taxon>Chlorophyceae</taxon>
        <taxon>CS clade</taxon>
        <taxon>Sphaeropleales</taxon>
        <taxon>Selenastraceae</taxon>
        <taxon>Monoraphidium</taxon>
    </lineage>
</organism>
<sequence length="124" mass="13504">MLCIADRMVQFMPPPFGPILISKEPKDSVFKGAPWQQGAPLGPEAVLVLQRVGNLAITEDAQALEVFISGDSALGIYALLNGQATERPMALDVLWQVRRRLVLLMFDRRGARASCRGPCPCVAV</sequence>
<evidence type="ECO:0000313" key="1">
    <source>
        <dbReference type="EMBL" id="KIZ05997.1"/>
    </source>
</evidence>
<evidence type="ECO:0000313" key="2">
    <source>
        <dbReference type="Proteomes" id="UP000054498"/>
    </source>
</evidence>
<accession>A0A0D2N0B3</accession>
<reference evidence="1 2" key="1">
    <citation type="journal article" date="2013" name="BMC Genomics">
        <title>Reconstruction of the lipid metabolism for the microalga Monoraphidium neglectum from its genome sequence reveals characteristics suitable for biofuel production.</title>
        <authorList>
            <person name="Bogen C."/>
            <person name="Al-Dilaimi A."/>
            <person name="Albersmeier A."/>
            <person name="Wichmann J."/>
            <person name="Grundmann M."/>
            <person name="Rupp O."/>
            <person name="Lauersen K.J."/>
            <person name="Blifernez-Klassen O."/>
            <person name="Kalinowski J."/>
            <person name="Goesmann A."/>
            <person name="Mussgnug J.H."/>
            <person name="Kruse O."/>
        </authorList>
    </citation>
    <scope>NUCLEOTIDE SEQUENCE [LARGE SCALE GENOMIC DNA]</scope>
    <source>
        <strain evidence="1 2">SAG 48.87</strain>
    </source>
</reference>
<dbReference type="Proteomes" id="UP000054498">
    <property type="component" value="Unassembled WGS sequence"/>
</dbReference>
<gene>
    <name evidence="1" type="ORF">MNEG_1970</name>
</gene>
<keyword evidence="2" id="KW-1185">Reference proteome</keyword>
<dbReference type="KEGG" id="mng:MNEG_1970"/>
<dbReference type="EMBL" id="KK100429">
    <property type="protein sequence ID" value="KIZ05997.1"/>
    <property type="molecule type" value="Genomic_DNA"/>
</dbReference>